<dbReference type="GO" id="GO:0005509">
    <property type="term" value="F:calcium ion binding"/>
    <property type="evidence" value="ECO:0007669"/>
    <property type="project" value="InterPro"/>
</dbReference>
<name>E1Y9I9_9BACT</name>
<dbReference type="Pfam" id="PF13202">
    <property type="entry name" value="EF-hand_5"/>
    <property type="match status" value="2"/>
</dbReference>
<gene>
    <name evidence="3" type="ORF">N47_A12620</name>
</gene>
<dbReference type="Gene3D" id="1.10.238.10">
    <property type="entry name" value="EF-hand"/>
    <property type="match status" value="1"/>
</dbReference>
<feature type="domain" description="EF-hand" evidence="2">
    <location>
        <begin position="1"/>
        <end position="31"/>
    </location>
</feature>
<dbReference type="InterPro" id="IPR002048">
    <property type="entry name" value="EF_hand_dom"/>
</dbReference>
<evidence type="ECO:0000256" key="1">
    <source>
        <dbReference type="SAM" id="MobiDB-lite"/>
    </source>
</evidence>
<dbReference type="EMBL" id="FR695864">
    <property type="protein sequence ID" value="CBX27233.1"/>
    <property type="molecule type" value="Genomic_DNA"/>
</dbReference>
<protein>
    <recommendedName>
        <fullName evidence="2">EF-hand domain-containing protein</fullName>
    </recommendedName>
</protein>
<accession>E1Y9I9</accession>
<evidence type="ECO:0000313" key="3">
    <source>
        <dbReference type="EMBL" id="CBX27233.1"/>
    </source>
</evidence>
<sequence length="62" mass="7382">MDVFFNNADTDGNGLISEVEWHTAMQKRLENIDTNHDGNISREELEKSKETMRENFRNLRKR</sequence>
<dbReference type="InterPro" id="IPR018247">
    <property type="entry name" value="EF_Hand_1_Ca_BS"/>
</dbReference>
<reference evidence="3" key="1">
    <citation type="journal article" date="2011" name="Environ. Microbiol.">
        <title>Genomic insights into the metabolic potential of the polycyclic aromatic hydrocarbon degrading sulfate-reducing Deltaproteobacterium N47.</title>
        <authorList>
            <person name="Bergmann F."/>
            <person name="Selesi D."/>
            <person name="Weinmaier T."/>
            <person name="Tischler P."/>
            <person name="Rattei T."/>
            <person name="Meckenstock R.U."/>
        </authorList>
    </citation>
    <scope>NUCLEOTIDE SEQUENCE</scope>
</reference>
<organism evidence="3">
    <name type="scientific">uncultured Desulfobacterium sp</name>
    <dbReference type="NCBI Taxonomy" id="201089"/>
    <lineage>
        <taxon>Bacteria</taxon>
        <taxon>Pseudomonadati</taxon>
        <taxon>Thermodesulfobacteriota</taxon>
        <taxon>Desulfobacteria</taxon>
        <taxon>Desulfobacterales</taxon>
        <taxon>Desulfobacteriaceae</taxon>
        <taxon>Desulfobacterium</taxon>
        <taxon>environmental samples</taxon>
    </lineage>
</organism>
<dbReference type="InterPro" id="IPR011992">
    <property type="entry name" value="EF-hand-dom_pair"/>
</dbReference>
<dbReference type="PROSITE" id="PS50222">
    <property type="entry name" value="EF_HAND_2"/>
    <property type="match status" value="1"/>
</dbReference>
<evidence type="ECO:0000259" key="2">
    <source>
        <dbReference type="PROSITE" id="PS50222"/>
    </source>
</evidence>
<dbReference type="PROSITE" id="PS00018">
    <property type="entry name" value="EF_HAND_1"/>
    <property type="match status" value="2"/>
</dbReference>
<feature type="region of interest" description="Disordered" evidence="1">
    <location>
        <begin position="39"/>
        <end position="62"/>
    </location>
</feature>
<dbReference type="SUPFAM" id="SSF47473">
    <property type="entry name" value="EF-hand"/>
    <property type="match status" value="1"/>
</dbReference>
<dbReference type="AlphaFoldDB" id="E1Y9I9"/>
<proteinExistence type="predicted"/>